<proteinExistence type="predicted"/>
<protein>
    <recommendedName>
        <fullName evidence="4">Microtubule-binding protein</fullName>
    </recommendedName>
</protein>
<evidence type="ECO:0008006" key="4">
    <source>
        <dbReference type="Google" id="ProtNLM"/>
    </source>
</evidence>
<dbReference type="Proteomes" id="UP000288012">
    <property type="component" value="Unassembled WGS sequence"/>
</dbReference>
<dbReference type="AlphaFoldDB" id="A0A3S0XTY1"/>
<keyword evidence="3" id="KW-1185">Reference proteome</keyword>
<dbReference type="RefSeq" id="WP_126953925.1">
    <property type="nucleotide sequence ID" value="NZ_RZGR01000007.1"/>
</dbReference>
<feature type="coiled-coil region" evidence="1">
    <location>
        <begin position="133"/>
        <end position="216"/>
    </location>
</feature>
<reference evidence="2 3" key="1">
    <citation type="submission" date="2018-12" db="EMBL/GenBank/DDBJ databases">
        <title>Legionella sp,whole genome shotgun sequence.</title>
        <authorList>
            <person name="Wu H."/>
        </authorList>
    </citation>
    <scope>NUCLEOTIDE SEQUENCE [LARGE SCALE GENOMIC DNA]</scope>
    <source>
        <strain evidence="3">km714</strain>
    </source>
</reference>
<evidence type="ECO:0000313" key="3">
    <source>
        <dbReference type="Proteomes" id="UP000288012"/>
    </source>
</evidence>
<feature type="coiled-coil region" evidence="1">
    <location>
        <begin position="260"/>
        <end position="290"/>
    </location>
</feature>
<dbReference type="EMBL" id="RZGR01000007">
    <property type="protein sequence ID" value="RUQ89491.1"/>
    <property type="molecule type" value="Genomic_DNA"/>
</dbReference>
<accession>A0A3S0XTY1</accession>
<keyword evidence="1" id="KW-0175">Coiled coil</keyword>
<sequence>MVQTVRPEIEVIAPVSLTDTEEVRWRIQDIKKHLDEVIDSIYHNSSILNGWANFWGEVPLWQKILTGIGFFGTLLILGIVGHLLPLIAVTVISAGIYGLSSYLLDEHYESSEMSKESLKQGVLGLVETLSIIIEQLQQIRIQLAEEIQHFKGENEKLQRSIDELSQQVQLLSQETKELLGIKNEFAQLKVKYEQTNERLESLKVEAAKQIGNLKEINHSFFKIAANLTESSLENKEHQEIFITQLKKFVEESTQESIKKAEEYNLLKQELEVAKKQLQENNSRYEALNGSHELLLKEYNEELKRVLKRDHKPTPQLLPFSFIAAARPLTMVKDEEEDPVYTPIL</sequence>
<comment type="caution">
    <text evidence="2">The sequence shown here is derived from an EMBL/GenBank/DDBJ whole genome shotgun (WGS) entry which is preliminary data.</text>
</comment>
<gene>
    <name evidence="2" type="ORF">EKM59_03575</name>
</gene>
<evidence type="ECO:0000313" key="2">
    <source>
        <dbReference type="EMBL" id="RUQ89491.1"/>
    </source>
</evidence>
<organism evidence="2 3">
    <name type="scientific">Legionella septentrionalis</name>
    <dbReference type="NCBI Taxonomy" id="2498109"/>
    <lineage>
        <taxon>Bacteria</taxon>
        <taxon>Pseudomonadati</taxon>
        <taxon>Pseudomonadota</taxon>
        <taxon>Gammaproteobacteria</taxon>
        <taxon>Legionellales</taxon>
        <taxon>Legionellaceae</taxon>
        <taxon>Legionella</taxon>
    </lineage>
</organism>
<name>A0A3S0XTY1_9GAMM</name>
<evidence type="ECO:0000256" key="1">
    <source>
        <dbReference type="SAM" id="Coils"/>
    </source>
</evidence>